<dbReference type="AlphaFoldDB" id="A0A5D0TTD3"/>
<gene>
    <name evidence="2" type="ORF">FXF65_37500</name>
</gene>
<keyword evidence="3" id="KW-1185">Reference proteome</keyword>
<dbReference type="EMBL" id="VSFF01000016">
    <property type="protein sequence ID" value="TYC08592.1"/>
    <property type="molecule type" value="Genomic_DNA"/>
</dbReference>
<evidence type="ECO:0000313" key="2">
    <source>
        <dbReference type="EMBL" id="TYC08592.1"/>
    </source>
</evidence>
<comment type="caution">
    <text evidence="2">The sequence shown here is derived from an EMBL/GenBank/DDBJ whole genome shotgun (WGS) entry which is preliminary data.</text>
</comment>
<dbReference type="RefSeq" id="WP_148354886.1">
    <property type="nucleotide sequence ID" value="NZ_JBHSBF010000002.1"/>
</dbReference>
<accession>A0A5D0TTD3</accession>
<organism evidence="2 3">
    <name type="scientific">Actinomadura syzygii</name>
    <dbReference type="NCBI Taxonomy" id="1427538"/>
    <lineage>
        <taxon>Bacteria</taxon>
        <taxon>Bacillati</taxon>
        <taxon>Actinomycetota</taxon>
        <taxon>Actinomycetes</taxon>
        <taxon>Streptosporangiales</taxon>
        <taxon>Thermomonosporaceae</taxon>
        <taxon>Actinomadura</taxon>
    </lineage>
</organism>
<protein>
    <submittedName>
        <fullName evidence="2">Uncharacterized protein</fullName>
    </submittedName>
</protein>
<proteinExistence type="predicted"/>
<feature type="region of interest" description="Disordered" evidence="1">
    <location>
        <begin position="22"/>
        <end position="41"/>
    </location>
</feature>
<evidence type="ECO:0000313" key="3">
    <source>
        <dbReference type="Proteomes" id="UP000322634"/>
    </source>
</evidence>
<dbReference type="Proteomes" id="UP000322634">
    <property type="component" value="Unassembled WGS sequence"/>
</dbReference>
<evidence type="ECO:0000256" key="1">
    <source>
        <dbReference type="SAM" id="MobiDB-lite"/>
    </source>
</evidence>
<sequence length="235" mass="25524">MRGEDSSLIIFPAMPPDISAVTMSSSPCSSTTSHVSNPGEQGADYPRQLAALWLVTPRHGSGTATNERYATFGVCSALQQSVGRIAWCADVLNETICNPKLGDYRVMFGKEKETGHLPIADGAVSDLLLPEGRSRYQRHQSGHLGRDRPKPAACEGDSGEDGHRRELMHGSPSRWGPPGSLLPAPTTPEHPRVLRTAEPKTRAWKIHNWLPPGTVPILRPGHRLRASDGYLVVVC</sequence>
<name>A0A5D0TTD3_9ACTN</name>
<feature type="region of interest" description="Disordered" evidence="1">
    <location>
        <begin position="137"/>
        <end position="191"/>
    </location>
</feature>
<reference evidence="2 3" key="1">
    <citation type="submission" date="2019-08" db="EMBL/GenBank/DDBJ databases">
        <title>Actinomadura sp. nov. CYP1-5 isolated from mountain soil.</title>
        <authorList>
            <person name="Songsumanus A."/>
            <person name="Kuncharoen N."/>
            <person name="Kudo T."/>
            <person name="Yuki M."/>
            <person name="Igarashi Y."/>
            <person name="Tanasupawat S."/>
        </authorList>
    </citation>
    <scope>NUCLEOTIDE SEQUENCE [LARGE SCALE GENOMIC DNA]</scope>
    <source>
        <strain evidence="2 3">GKU157</strain>
    </source>
</reference>
<feature type="compositionally biased region" description="Low complexity" evidence="1">
    <location>
        <begin position="22"/>
        <end position="36"/>
    </location>
</feature>